<feature type="transmembrane region" description="Helical" evidence="8">
    <location>
        <begin position="80"/>
        <end position="102"/>
    </location>
</feature>
<sequence length="497" mass="55815">MKKFKIATVIFVVSAMLFAIFRLVNLTSIPVFVDEAIYIRWSQIMKAEATLRFLPLSDGKQPLQMWLTIPFLKFFSDPLIAGRLVSIIAGVGSMVGLAFLTFLLFDSVLLASISSLIYVILPFTVFFDRMALVDSLLAMFGIWTLSLSILFAKTRRLDHAMFVGFSLGGGLITKSPAIFFYVWLVVSFLFFNNFSEIKKNIKNILFGALAIIIISQGIYSILRLGPGFGMIGSRNQDYVFSFSEVLTHPLNPFVGNIKTTFTWLWLLFTPTVLVTLVLGFFDKKKIKGTLLLLTAGIIPIIAQASIAKVYTSRYVLYAVDLFIPIIAVGLLWLASRKGTLIKAIIPIIIAVPIVMSAMLLIDPSKVPMSYDMRSGYLEEWAAGWGQKEVAEYLIDLERQGNKIVVFTEGFFGTLPDGLQIYTEGHKDIIIVGSPPDVNRLPEGLVNTSLENKRFLLINKSRNHLPPAELEKLTLISEYPKTERLDGTREYLQFWQLK</sequence>
<evidence type="ECO:0000256" key="4">
    <source>
        <dbReference type="ARBA" id="ARBA00022679"/>
    </source>
</evidence>
<feature type="transmembrane region" description="Helical" evidence="8">
    <location>
        <begin position="171"/>
        <end position="191"/>
    </location>
</feature>
<protein>
    <recommendedName>
        <fullName evidence="9">Glycosyltransferase RgtA/B/C/D-like domain-containing protein</fullName>
    </recommendedName>
</protein>
<feature type="transmembrane region" description="Helical" evidence="8">
    <location>
        <begin position="288"/>
        <end position="308"/>
    </location>
</feature>
<gene>
    <name evidence="10" type="ORF">UW35_C0044G0004</name>
</gene>
<feature type="transmembrane region" description="Helical" evidence="8">
    <location>
        <begin position="108"/>
        <end position="127"/>
    </location>
</feature>
<dbReference type="Pfam" id="PF13231">
    <property type="entry name" value="PMT_2"/>
    <property type="match status" value="1"/>
</dbReference>
<feature type="transmembrane region" description="Helical" evidence="8">
    <location>
        <begin position="262"/>
        <end position="281"/>
    </location>
</feature>
<dbReference type="GO" id="GO:0016763">
    <property type="term" value="F:pentosyltransferase activity"/>
    <property type="evidence" value="ECO:0007669"/>
    <property type="project" value="TreeGrafter"/>
</dbReference>
<evidence type="ECO:0000313" key="10">
    <source>
        <dbReference type="EMBL" id="KKT44974.1"/>
    </source>
</evidence>
<keyword evidence="2" id="KW-1003">Cell membrane</keyword>
<evidence type="ECO:0000256" key="7">
    <source>
        <dbReference type="ARBA" id="ARBA00023136"/>
    </source>
</evidence>
<comment type="subcellular location">
    <subcellularLocation>
        <location evidence="1">Cell membrane</location>
        <topology evidence="1">Multi-pass membrane protein</topology>
    </subcellularLocation>
</comment>
<comment type="caution">
    <text evidence="10">The sequence shown here is derived from an EMBL/GenBank/DDBJ whole genome shotgun (WGS) entry which is preliminary data.</text>
</comment>
<reference evidence="10 11" key="1">
    <citation type="journal article" date="2015" name="Nature">
        <title>rRNA introns, odd ribosomes, and small enigmatic genomes across a large radiation of phyla.</title>
        <authorList>
            <person name="Brown C.T."/>
            <person name="Hug L.A."/>
            <person name="Thomas B.C."/>
            <person name="Sharon I."/>
            <person name="Castelle C.J."/>
            <person name="Singh A."/>
            <person name="Wilkins M.J."/>
            <person name="Williams K.H."/>
            <person name="Banfield J.F."/>
        </authorList>
    </citation>
    <scope>NUCLEOTIDE SEQUENCE [LARGE SCALE GENOMIC DNA]</scope>
</reference>
<feature type="transmembrane region" description="Helical" evidence="8">
    <location>
        <begin position="6"/>
        <end position="24"/>
    </location>
</feature>
<organism evidence="10 11">
    <name type="scientific">Candidatus Collierbacteria bacterium GW2011_GWF2_44_15</name>
    <dbReference type="NCBI Taxonomy" id="1618404"/>
    <lineage>
        <taxon>Bacteria</taxon>
        <taxon>Candidatus Collieribacteriota</taxon>
    </lineage>
</organism>
<evidence type="ECO:0000256" key="6">
    <source>
        <dbReference type="ARBA" id="ARBA00022989"/>
    </source>
</evidence>
<dbReference type="Proteomes" id="UP000033861">
    <property type="component" value="Unassembled WGS sequence"/>
</dbReference>
<evidence type="ECO:0000256" key="2">
    <source>
        <dbReference type="ARBA" id="ARBA00022475"/>
    </source>
</evidence>
<dbReference type="InterPro" id="IPR050297">
    <property type="entry name" value="LipidA_mod_glycosyltrf_83"/>
</dbReference>
<feature type="transmembrane region" description="Helical" evidence="8">
    <location>
        <begin position="132"/>
        <end position="151"/>
    </location>
</feature>
<evidence type="ECO:0000259" key="9">
    <source>
        <dbReference type="Pfam" id="PF13231"/>
    </source>
</evidence>
<evidence type="ECO:0000256" key="5">
    <source>
        <dbReference type="ARBA" id="ARBA00022692"/>
    </source>
</evidence>
<keyword evidence="7 8" id="KW-0472">Membrane</keyword>
<name>A0A0G1KAW7_9BACT</name>
<dbReference type="PANTHER" id="PTHR33908:SF11">
    <property type="entry name" value="MEMBRANE PROTEIN"/>
    <property type="match status" value="1"/>
</dbReference>
<dbReference type="GO" id="GO:0009103">
    <property type="term" value="P:lipopolysaccharide biosynthetic process"/>
    <property type="evidence" value="ECO:0007669"/>
    <property type="project" value="UniProtKB-ARBA"/>
</dbReference>
<accession>A0A0G1KAW7</accession>
<keyword evidence="3" id="KW-0328">Glycosyltransferase</keyword>
<evidence type="ECO:0000256" key="8">
    <source>
        <dbReference type="SAM" id="Phobius"/>
    </source>
</evidence>
<evidence type="ECO:0000256" key="3">
    <source>
        <dbReference type="ARBA" id="ARBA00022676"/>
    </source>
</evidence>
<evidence type="ECO:0000313" key="11">
    <source>
        <dbReference type="Proteomes" id="UP000033861"/>
    </source>
</evidence>
<feature type="domain" description="Glycosyltransferase RgtA/B/C/D-like" evidence="9">
    <location>
        <begin position="62"/>
        <end position="215"/>
    </location>
</feature>
<feature type="transmembrane region" description="Helical" evidence="8">
    <location>
        <begin position="314"/>
        <end position="333"/>
    </location>
</feature>
<keyword evidence="5 8" id="KW-0812">Transmembrane</keyword>
<dbReference type="InterPro" id="IPR038731">
    <property type="entry name" value="RgtA/B/C-like"/>
</dbReference>
<keyword evidence="4" id="KW-0808">Transferase</keyword>
<dbReference type="EMBL" id="LCHZ01000044">
    <property type="protein sequence ID" value="KKT44974.1"/>
    <property type="molecule type" value="Genomic_DNA"/>
</dbReference>
<dbReference type="STRING" id="1618404.UW35_C0044G0004"/>
<evidence type="ECO:0000256" key="1">
    <source>
        <dbReference type="ARBA" id="ARBA00004651"/>
    </source>
</evidence>
<dbReference type="AlphaFoldDB" id="A0A0G1KAW7"/>
<proteinExistence type="predicted"/>
<feature type="transmembrane region" description="Helical" evidence="8">
    <location>
        <begin position="203"/>
        <end position="222"/>
    </location>
</feature>
<dbReference type="GO" id="GO:0005886">
    <property type="term" value="C:plasma membrane"/>
    <property type="evidence" value="ECO:0007669"/>
    <property type="project" value="UniProtKB-SubCell"/>
</dbReference>
<feature type="transmembrane region" description="Helical" evidence="8">
    <location>
        <begin position="340"/>
        <end position="361"/>
    </location>
</feature>
<keyword evidence="6 8" id="KW-1133">Transmembrane helix</keyword>
<dbReference type="PANTHER" id="PTHR33908">
    <property type="entry name" value="MANNOSYLTRANSFERASE YKCB-RELATED"/>
    <property type="match status" value="1"/>
</dbReference>